<dbReference type="EC" id="1.6.5.-" evidence="6"/>
<evidence type="ECO:0000256" key="1">
    <source>
        <dbReference type="ARBA" id="ARBA00022630"/>
    </source>
</evidence>
<keyword evidence="9" id="KW-1185">Reference proteome</keyword>
<evidence type="ECO:0000256" key="2">
    <source>
        <dbReference type="ARBA" id="ARBA00022643"/>
    </source>
</evidence>
<keyword evidence="1 6" id="KW-0285">Flavoprotein</keyword>
<proteinExistence type="inferred from homology"/>
<dbReference type="SUPFAM" id="SSF52218">
    <property type="entry name" value="Flavoproteins"/>
    <property type="match status" value="1"/>
</dbReference>
<evidence type="ECO:0000259" key="7">
    <source>
        <dbReference type="Pfam" id="PF02525"/>
    </source>
</evidence>
<dbReference type="EC" id="1.7.1.17" evidence="6"/>
<comment type="cofactor">
    <cofactor evidence="6">
        <name>FMN</name>
        <dbReference type="ChEBI" id="CHEBI:58210"/>
    </cofactor>
    <text evidence="6">Binds 1 FMN per subunit.</text>
</comment>
<feature type="binding site" evidence="6">
    <location>
        <position position="10"/>
    </location>
    <ligand>
        <name>FMN</name>
        <dbReference type="ChEBI" id="CHEBI:58210"/>
    </ligand>
</feature>
<dbReference type="InterPro" id="IPR023048">
    <property type="entry name" value="NADH:quinone_OxRdtase_FMN_depd"/>
</dbReference>
<dbReference type="PANTHER" id="PTHR43741:SF2">
    <property type="entry name" value="FMN-DEPENDENT NADH:QUINONE OXIDOREDUCTASE"/>
    <property type="match status" value="1"/>
</dbReference>
<comment type="caution">
    <text evidence="6">Lacks conserved residue(s) required for the propagation of feature annotation.</text>
</comment>
<dbReference type="HAMAP" id="MF_01216">
    <property type="entry name" value="Azoreductase_type1"/>
    <property type="match status" value="1"/>
</dbReference>
<protein>
    <recommendedName>
        <fullName evidence="6">FMN dependent NADH:quinone oxidoreductase</fullName>
        <ecNumber evidence="6">1.6.5.-</ecNumber>
    </recommendedName>
    <alternativeName>
        <fullName evidence="6">Azo-dye reductase</fullName>
    </alternativeName>
    <alternativeName>
        <fullName evidence="6">FMN-dependent NADH-azo compound oxidoreductase</fullName>
    </alternativeName>
    <alternativeName>
        <fullName evidence="6">FMN-dependent NADH-azoreductase</fullName>
        <ecNumber evidence="6">1.7.1.17</ecNumber>
    </alternativeName>
</protein>
<comment type="caution">
    <text evidence="8">The sequence shown here is derived from an EMBL/GenBank/DDBJ whole genome shotgun (WGS) entry which is preliminary data.</text>
</comment>
<evidence type="ECO:0000256" key="6">
    <source>
        <dbReference type="HAMAP-Rule" id="MF_01216"/>
    </source>
</evidence>
<dbReference type="Proteomes" id="UP001595904">
    <property type="component" value="Unassembled WGS sequence"/>
</dbReference>
<dbReference type="InterPro" id="IPR029039">
    <property type="entry name" value="Flavoprotein-like_sf"/>
</dbReference>
<accession>A0ABV8SV19</accession>
<dbReference type="Pfam" id="PF02525">
    <property type="entry name" value="Flavodoxin_2"/>
    <property type="match status" value="1"/>
</dbReference>
<dbReference type="PANTHER" id="PTHR43741">
    <property type="entry name" value="FMN-DEPENDENT NADH-AZOREDUCTASE 1"/>
    <property type="match status" value="1"/>
</dbReference>
<dbReference type="InterPro" id="IPR003680">
    <property type="entry name" value="Flavodoxin_fold"/>
</dbReference>
<keyword evidence="2 6" id="KW-0288">FMN</keyword>
<evidence type="ECO:0000256" key="5">
    <source>
        <dbReference type="ARBA" id="ARBA00048542"/>
    </source>
</evidence>
<name>A0ABV8SV19_9GAMM</name>
<organism evidence="8 9">
    <name type="scientific">Steroidobacter flavus</name>
    <dbReference type="NCBI Taxonomy" id="1842136"/>
    <lineage>
        <taxon>Bacteria</taxon>
        <taxon>Pseudomonadati</taxon>
        <taxon>Pseudomonadota</taxon>
        <taxon>Gammaproteobacteria</taxon>
        <taxon>Steroidobacterales</taxon>
        <taxon>Steroidobacteraceae</taxon>
        <taxon>Steroidobacter</taxon>
    </lineage>
</organism>
<keyword evidence="4 6" id="KW-0520">NAD</keyword>
<dbReference type="RefSeq" id="WP_380598622.1">
    <property type="nucleotide sequence ID" value="NZ_JBHSDU010000003.1"/>
</dbReference>
<reference evidence="9" key="1">
    <citation type="journal article" date="2019" name="Int. J. Syst. Evol. Microbiol.">
        <title>The Global Catalogue of Microorganisms (GCM) 10K type strain sequencing project: providing services to taxonomists for standard genome sequencing and annotation.</title>
        <authorList>
            <consortium name="The Broad Institute Genomics Platform"/>
            <consortium name="The Broad Institute Genome Sequencing Center for Infectious Disease"/>
            <person name="Wu L."/>
            <person name="Ma J."/>
        </authorList>
    </citation>
    <scope>NUCLEOTIDE SEQUENCE [LARGE SCALE GENOMIC DNA]</scope>
    <source>
        <strain evidence="9">CGMCC 1.10759</strain>
    </source>
</reference>
<sequence length="202" mass="22199">MSTLLQINASLAGANGQSSRLAQRFVADWQAQHPDGRVITRDLASDPVPHLTAERFQAFLSQPEARTDEQRTHAEYSDALIEEIKNADTIVFAVPMYNFSVPSTLRAYFDHIARAGVTFRYTANGPEGLLKGKKAYVFITRGGFYADAADTQTPYLKQFLGFIGITDVSFVFAEGLGLGEESREKSLNQAHNAIGELLPRAA</sequence>
<keyword evidence="3 6" id="KW-0560">Oxidoreductase</keyword>
<comment type="catalytic activity">
    <reaction evidence="5">
        <text>N,N-dimethyl-1,4-phenylenediamine + anthranilate + 2 NAD(+) = 2-(4-dimethylaminophenyl)diazenylbenzoate + 2 NADH + 2 H(+)</text>
        <dbReference type="Rhea" id="RHEA:55872"/>
        <dbReference type="ChEBI" id="CHEBI:15378"/>
        <dbReference type="ChEBI" id="CHEBI:15783"/>
        <dbReference type="ChEBI" id="CHEBI:16567"/>
        <dbReference type="ChEBI" id="CHEBI:57540"/>
        <dbReference type="ChEBI" id="CHEBI:57945"/>
        <dbReference type="ChEBI" id="CHEBI:71579"/>
        <dbReference type="EC" id="1.7.1.17"/>
    </reaction>
    <physiologicalReaction direction="right-to-left" evidence="5">
        <dbReference type="Rhea" id="RHEA:55874"/>
    </physiologicalReaction>
</comment>
<comment type="function">
    <text evidence="6">Also exhibits azoreductase activity. Catalyzes the reductive cleavage of the azo bond in aromatic azo compounds to the corresponding amines.</text>
</comment>
<evidence type="ECO:0000256" key="4">
    <source>
        <dbReference type="ARBA" id="ARBA00023027"/>
    </source>
</evidence>
<dbReference type="InterPro" id="IPR050104">
    <property type="entry name" value="FMN-dep_NADH:Q_OxRdtase_AzoR1"/>
</dbReference>
<dbReference type="Gene3D" id="3.40.50.360">
    <property type="match status" value="1"/>
</dbReference>
<comment type="function">
    <text evidence="6">Quinone reductase that provides resistance to thiol-specific stress caused by electrophilic quinones.</text>
</comment>
<feature type="binding site" evidence="6">
    <location>
        <begin position="96"/>
        <end position="99"/>
    </location>
    <ligand>
        <name>FMN</name>
        <dbReference type="ChEBI" id="CHEBI:58210"/>
    </ligand>
</feature>
<dbReference type="EMBL" id="JBHSDU010000003">
    <property type="protein sequence ID" value="MFC4310812.1"/>
    <property type="molecule type" value="Genomic_DNA"/>
</dbReference>
<feature type="binding site" evidence="6">
    <location>
        <begin position="140"/>
        <end position="143"/>
    </location>
    <ligand>
        <name>FMN</name>
        <dbReference type="ChEBI" id="CHEBI:58210"/>
    </ligand>
</feature>
<evidence type="ECO:0000256" key="3">
    <source>
        <dbReference type="ARBA" id="ARBA00023002"/>
    </source>
</evidence>
<comment type="subunit">
    <text evidence="6">Homodimer.</text>
</comment>
<gene>
    <name evidence="6" type="primary">azoR</name>
    <name evidence="8" type="ORF">ACFPN2_17085</name>
</gene>
<evidence type="ECO:0000313" key="8">
    <source>
        <dbReference type="EMBL" id="MFC4310812.1"/>
    </source>
</evidence>
<evidence type="ECO:0000313" key="9">
    <source>
        <dbReference type="Proteomes" id="UP001595904"/>
    </source>
</evidence>
<comment type="similarity">
    <text evidence="6">Belongs to the azoreductase type 1 family.</text>
</comment>
<comment type="catalytic activity">
    <reaction evidence="6">
        <text>2 a quinone + NADH + H(+) = 2 a 1,4-benzosemiquinone + NAD(+)</text>
        <dbReference type="Rhea" id="RHEA:65952"/>
        <dbReference type="ChEBI" id="CHEBI:15378"/>
        <dbReference type="ChEBI" id="CHEBI:57540"/>
        <dbReference type="ChEBI" id="CHEBI:57945"/>
        <dbReference type="ChEBI" id="CHEBI:132124"/>
        <dbReference type="ChEBI" id="CHEBI:134225"/>
    </reaction>
</comment>
<feature type="domain" description="Flavodoxin-like fold" evidence="7">
    <location>
        <begin position="3"/>
        <end position="196"/>
    </location>
</feature>